<comment type="caution">
    <text evidence="1">The sequence shown here is derived from an EMBL/GenBank/DDBJ whole genome shotgun (WGS) entry which is preliminary data.</text>
</comment>
<proteinExistence type="predicted"/>
<organism evidence="1 2">
    <name type="scientific">Diphasiastrum complanatum</name>
    <name type="common">Issler's clubmoss</name>
    <name type="synonym">Lycopodium complanatum</name>
    <dbReference type="NCBI Taxonomy" id="34168"/>
    <lineage>
        <taxon>Eukaryota</taxon>
        <taxon>Viridiplantae</taxon>
        <taxon>Streptophyta</taxon>
        <taxon>Embryophyta</taxon>
        <taxon>Tracheophyta</taxon>
        <taxon>Lycopodiopsida</taxon>
        <taxon>Lycopodiales</taxon>
        <taxon>Lycopodiaceae</taxon>
        <taxon>Lycopodioideae</taxon>
        <taxon>Diphasiastrum</taxon>
    </lineage>
</organism>
<evidence type="ECO:0000313" key="2">
    <source>
        <dbReference type="Proteomes" id="UP001162992"/>
    </source>
</evidence>
<dbReference type="Proteomes" id="UP001162992">
    <property type="component" value="Chromosome 10"/>
</dbReference>
<evidence type="ECO:0000313" key="1">
    <source>
        <dbReference type="EMBL" id="KAJ7542536.1"/>
    </source>
</evidence>
<protein>
    <submittedName>
        <fullName evidence="1">Uncharacterized protein</fullName>
    </submittedName>
</protein>
<keyword evidence="2" id="KW-1185">Reference proteome</keyword>
<gene>
    <name evidence="1" type="ORF">O6H91_10G110500</name>
</gene>
<accession>A0ACC2CKL1</accession>
<sequence>MGHQIASSVAELHELQVVLQEPTIVRPEKITDMGNLYLSPLDRQAPFFMYTLHVYNGKANSIAAHHVLIQALQKVLVLYYPAAGRIMRNEDTGHKEIACSGEGAMFVEAIVHLELKDLGDLRHVNPELEKRFVYQLRPTSENPLLVVQITSFSCGGFILGLGWRHELFDGFSVAQFLTAWADLARGTPLSAISPPNHNRRLLQPQHSSVDTVDFEQIIKKRFFGIPILKEDDLNKNRKNSWESTLNDFSSSGFLPKYITKMFQISEEMVASLKQKAMDGELISTCSAFDVITAHAWLSRVKAMEINPSERILLEFAVNGRPKTIPPLPENFVGNAFIMASHNCTAGDILNSSFQDIVRRVQLAKATITDAYIRTNISTLEGTNTKALPSFRETSIFTDWTKFPYDLIDFGWGPALFVTPVAMPLLDVIFVIRSGAESSGITVRLGLRPSYMDKFEQIFLDFASI</sequence>
<reference evidence="2" key="1">
    <citation type="journal article" date="2024" name="Proc. Natl. Acad. Sci. U.S.A.">
        <title>Extraordinary preservation of gene collinearity over three hundred million years revealed in homosporous lycophytes.</title>
        <authorList>
            <person name="Li C."/>
            <person name="Wickell D."/>
            <person name="Kuo L.Y."/>
            <person name="Chen X."/>
            <person name="Nie B."/>
            <person name="Liao X."/>
            <person name="Peng D."/>
            <person name="Ji J."/>
            <person name="Jenkins J."/>
            <person name="Williams M."/>
            <person name="Shu S."/>
            <person name="Plott C."/>
            <person name="Barry K."/>
            <person name="Rajasekar S."/>
            <person name="Grimwood J."/>
            <person name="Han X."/>
            <person name="Sun S."/>
            <person name="Hou Z."/>
            <person name="He W."/>
            <person name="Dai G."/>
            <person name="Sun C."/>
            <person name="Schmutz J."/>
            <person name="Leebens-Mack J.H."/>
            <person name="Li F.W."/>
            <person name="Wang L."/>
        </authorList>
    </citation>
    <scope>NUCLEOTIDE SEQUENCE [LARGE SCALE GENOMIC DNA]</scope>
    <source>
        <strain evidence="2">cv. PW_Plant_1</strain>
    </source>
</reference>
<dbReference type="EMBL" id="CM055101">
    <property type="protein sequence ID" value="KAJ7542536.1"/>
    <property type="molecule type" value="Genomic_DNA"/>
</dbReference>
<name>A0ACC2CKL1_DIPCM</name>